<dbReference type="OrthoDB" id="7745385at2"/>
<evidence type="ECO:0008006" key="4">
    <source>
        <dbReference type="Google" id="ProtNLM"/>
    </source>
</evidence>
<evidence type="ECO:0000256" key="1">
    <source>
        <dbReference type="SAM" id="Phobius"/>
    </source>
</evidence>
<feature type="transmembrane region" description="Helical" evidence="1">
    <location>
        <begin position="6"/>
        <end position="23"/>
    </location>
</feature>
<keyword evidence="3" id="KW-1185">Reference proteome</keyword>
<organism evidence="2 3">
    <name type="scientific">Aliiroseovarius pelagivivens</name>
    <dbReference type="NCBI Taxonomy" id="1639690"/>
    <lineage>
        <taxon>Bacteria</taxon>
        <taxon>Pseudomonadati</taxon>
        <taxon>Pseudomonadota</taxon>
        <taxon>Alphaproteobacteria</taxon>
        <taxon>Rhodobacterales</taxon>
        <taxon>Paracoccaceae</taxon>
        <taxon>Aliiroseovarius</taxon>
    </lineage>
</organism>
<keyword evidence="1" id="KW-0472">Membrane</keyword>
<keyword evidence="1" id="KW-1133">Transmembrane helix</keyword>
<dbReference type="Proteomes" id="UP000244911">
    <property type="component" value="Unassembled WGS sequence"/>
</dbReference>
<keyword evidence="1" id="KW-0812">Transmembrane</keyword>
<protein>
    <recommendedName>
        <fullName evidence="4">NfeD-like C-terminal domain-containing protein</fullName>
    </recommendedName>
</protein>
<name>A0A2R8ATX8_9RHOB</name>
<dbReference type="EMBL" id="OMOI01000002">
    <property type="protein sequence ID" value="SPF79319.1"/>
    <property type="molecule type" value="Genomic_DNA"/>
</dbReference>
<feature type="transmembrane region" description="Helical" evidence="1">
    <location>
        <begin position="28"/>
        <end position="46"/>
    </location>
</feature>
<proteinExistence type="predicted"/>
<dbReference type="AlphaFoldDB" id="A0A2R8ATX8"/>
<dbReference type="RefSeq" id="WP_108858267.1">
    <property type="nucleotide sequence ID" value="NZ_OMOI01000002.1"/>
</dbReference>
<gene>
    <name evidence="2" type="ORF">ALP8811_03260</name>
</gene>
<reference evidence="2 3" key="1">
    <citation type="submission" date="2018-03" db="EMBL/GenBank/DDBJ databases">
        <authorList>
            <person name="Keele B.F."/>
        </authorList>
    </citation>
    <scope>NUCLEOTIDE SEQUENCE [LARGE SCALE GENOMIC DNA]</scope>
    <source>
        <strain evidence="2 3">CECT 8811</strain>
    </source>
</reference>
<accession>A0A2R8ATX8</accession>
<sequence>MLWSVWWAWIGGAIALVILEILAPGYIFLGFAIGATAVGVLLALGASLSLPILLVIFGAVSLASWLVLRMAFGVRKGQTKTWDTDINEL</sequence>
<feature type="transmembrane region" description="Helical" evidence="1">
    <location>
        <begin position="52"/>
        <end position="72"/>
    </location>
</feature>
<evidence type="ECO:0000313" key="3">
    <source>
        <dbReference type="Proteomes" id="UP000244911"/>
    </source>
</evidence>
<evidence type="ECO:0000313" key="2">
    <source>
        <dbReference type="EMBL" id="SPF79319.1"/>
    </source>
</evidence>